<evidence type="ECO:0008006" key="4">
    <source>
        <dbReference type="Google" id="ProtNLM"/>
    </source>
</evidence>
<name>A0A109LG74_PSEFL</name>
<organism evidence="2 3">
    <name type="scientific">Pseudomonas fluorescens</name>
    <dbReference type="NCBI Taxonomy" id="294"/>
    <lineage>
        <taxon>Bacteria</taxon>
        <taxon>Pseudomonadati</taxon>
        <taxon>Pseudomonadota</taxon>
        <taxon>Gammaproteobacteria</taxon>
        <taxon>Pseudomonadales</taxon>
        <taxon>Pseudomonadaceae</taxon>
        <taxon>Pseudomonas</taxon>
    </lineage>
</organism>
<feature type="transmembrane region" description="Helical" evidence="1">
    <location>
        <begin position="359"/>
        <end position="383"/>
    </location>
</feature>
<sequence length="443" mass="49935">MTLEDNALEDKYSEQGRLRTPIGKRVFDCFGFGFFFMVIWFAGVIVPLYPFIMGFDGFSLYWNFNYSDKSSSIDYAVLLYVLALVFVLMGCWLGRKTHLNFPVRVRYIVSSRIFSQRSTIFTLMALLAFAAILIILGGVWGLLYGASDRIRAFAGLNGLFLLQNLFLSVSLAWFIRLTGSKKRTLSERFCFWLYFFSGLFICALQGQKSTIFIIVLAMIVVRHYRVKRVNLIKGAVLGGVMFVSLMAYHLFKQEFLVAGKFFFINEEQGVFLSFIHFLATQFTGNLMQLQTMTVLVDAMPERLEWQNGTTLLMLVLILIPSGLFPDKPLTAAGVFTEAFWPDKWLLQGTTMPPGIFGELYMNFGTLGVLFGGFFLGLIGGRLYGAVIYNPQSDRALGLYALAVASLLHLFRGELASVALLIASILIPFLFLSSKRDEPVNNPI</sequence>
<dbReference type="PATRIC" id="fig|294.194.peg.3961"/>
<evidence type="ECO:0000313" key="3">
    <source>
        <dbReference type="Proteomes" id="UP000061348"/>
    </source>
</evidence>
<comment type="caution">
    <text evidence="2">The sequence shown here is derived from an EMBL/GenBank/DDBJ whole genome shotgun (WGS) entry which is preliminary data.</text>
</comment>
<dbReference type="NCBIfam" id="TIGR04370">
    <property type="entry name" value="glyco_rpt_poly"/>
    <property type="match status" value="1"/>
</dbReference>
<dbReference type="AlphaFoldDB" id="A0A109LG74"/>
<keyword evidence="1" id="KW-0472">Membrane</keyword>
<feature type="transmembrane region" description="Helical" evidence="1">
    <location>
        <begin position="72"/>
        <end position="94"/>
    </location>
</feature>
<evidence type="ECO:0000313" key="2">
    <source>
        <dbReference type="EMBL" id="KWV86836.1"/>
    </source>
</evidence>
<keyword evidence="1" id="KW-1133">Transmembrane helix</keyword>
<feature type="transmembrane region" description="Helical" evidence="1">
    <location>
        <begin position="26"/>
        <end position="52"/>
    </location>
</feature>
<gene>
    <name evidence="2" type="ORF">PFLmoz3_03573</name>
</gene>
<evidence type="ECO:0000256" key="1">
    <source>
        <dbReference type="SAM" id="Phobius"/>
    </source>
</evidence>
<feature type="transmembrane region" description="Helical" evidence="1">
    <location>
        <begin position="189"/>
        <end position="219"/>
    </location>
</feature>
<dbReference type="Proteomes" id="UP000061348">
    <property type="component" value="Unassembled WGS sequence"/>
</dbReference>
<proteinExistence type="predicted"/>
<feature type="transmembrane region" description="Helical" evidence="1">
    <location>
        <begin position="231"/>
        <end position="251"/>
    </location>
</feature>
<reference evidence="2 3" key="1">
    <citation type="submission" date="2015-05" db="EMBL/GenBank/DDBJ databases">
        <title>A genomic and transcriptomic approach to investigate the blue pigment phenotype in Pseudomonas fluorescens.</title>
        <authorList>
            <person name="Andreani N.A."/>
            <person name="Cardazzo B."/>
        </authorList>
    </citation>
    <scope>NUCLEOTIDE SEQUENCE [LARGE SCALE GENOMIC DNA]</scope>
    <source>
        <strain evidence="2 3">Ps_22</strain>
    </source>
</reference>
<accession>A0A109LG74</accession>
<feature type="transmembrane region" description="Helical" evidence="1">
    <location>
        <begin position="120"/>
        <end position="143"/>
    </location>
</feature>
<protein>
    <recommendedName>
        <fullName evidence="4">Oligosaccharide repeat unit polymerase</fullName>
    </recommendedName>
</protein>
<keyword evidence="1" id="KW-0812">Transmembrane</keyword>
<dbReference type="EMBL" id="LCYA01000087">
    <property type="protein sequence ID" value="KWV86836.1"/>
    <property type="molecule type" value="Genomic_DNA"/>
</dbReference>
<feature type="transmembrane region" description="Helical" evidence="1">
    <location>
        <begin position="155"/>
        <end position="177"/>
    </location>
</feature>
<feature type="transmembrane region" description="Helical" evidence="1">
    <location>
        <begin position="417"/>
        <end position="433"/>
    </location>
</feature>
<feature type="transmembrane region" description="Helical" evidence="1">
    <location>
        <begin position="308"/>
        <end position="325"/>
    </location>
</feature>